<dbReference type="OrthoDB" id="3178062at2"/>
<evidence type="ECO:0000256" key="2">
    <source>
        <dbReference type="ARBA" id="ARBA00023002"/>
    </source>
</evidence>
<keyword evidence="2" id="KW-0560">Oxidoreductase</keyword>
<dbReference type="PROSITE" id="PS00061">
    <property type="entry name" value="ADH_SHORT"/>
    <property type="match status" value="1"/>
</dbReference>
<dbReference type="InterPro" id="IPR020904">
    <property type="entry name" value="Sc_DH/Rdtase_CS"/>
</dbReference>
<dbReference type="Gene3D" id="3.40.50.720">
    <property type="entry name" value="NAD(P)-binding Rossmann-like Domain"/>
    <property type="match status" value="1"/>
</dbReference>
<comment type="caution">
    <text evidence="5">The sequence shown here is derived from an EMBL/GenBank/DDBJ whole genome shotgun (WGS) entry which is preliminary data.</text>
</comment>
<dbReference type="InterPro" id="IPR057326">
    <property type="entry name" value="KR_dom"/>
</dbReference>
<sequence length="278" mass="30053">MEGPCRMTSAPPAGDVVLVTGASSGIGQATARLFAERGARVFGTSRRARPDGAGVEMLQLDLRSAESVQHCADEVTARAGRIDVLVNNAGVMHEGFAEETTPAEAQAVFATNFFGTTRLVHAVLPGMRARRRGRVVNVGSLAAWVGEPGEAFYAASKAALARYTEALRHEVWHLGIRVTLVEPGVFTTDVLRAATTSKAAITDYDGPRESARHTLHQALRKGGDPREAAELIWKAATTPMPRGRYGAGREGFWVPRLRTLLPQRLFDTLLRRGYGLPR</sequence>
<accession>A0A5C4V268</accession>
<dbReference type="EMBL" id="VDLX02000031">
    <property type="protein sequence ID" value="KAB8185210.1"/>
    <property type="molecule type" value="Genomic_DNA"/>
</dbReference>
<dbReference type="PRINTS" id="PR00081">
    <property type="entry name" value="GDHRDH"/>
</dbReference>
<keyword evidence="6" id="KW-1185">Reference proteome</keyword>
<protein>
    <submittedName>
        <fullName evidence="5">SDR family NAD(P)-dependent oxidoreductase</fullName>
    </submittedName>
</protein>
<dbReference type="InterPro" id="IPR051911">
    <property type="entry name" value="SDR_oxidoreductase"/>
</dbReference>
<dbReference type="SUPFAM" id="SSF51735">
    <property type="entry name" value="NAD(P)-binding Rossmann-fold domains"/>
    <property type="match status" value="1"/>
</dbReference>
<reference evidence="5 6" key="1">
    <citation type="submission" date="2019-10" db="EMBL/GenBank/DDBJ databases">
        <title>Nonomuraea sp. nov., isolated from Phyllanthus amarus.</title>
        <authorList>
            <person name="Klykleung N."/>
            <person name="Tanasupawat S."/>
        </authorList>
    </citation>
    <scope>NUCLEOTIDE SEQUENCE [LARGE SCALE GENOMIC DNA]</scope>
    <source>
        <strain evidence="5 6">PA1-10</strain>
    </source>
</reference>
<dbReference type="AlphaFoldDB" id="A0A5C4V268"/>
<accession>A0A5P9Z3F7</accession>
<gene>
    <name evidence="5" type="ORF">FH608_047855</name>
</gene>
<dbReference type="GO" id="GO:0016491">
    <property type="term" value="F:oxidoreductase activity"/>
    <property type="evidence" value="ECO:0007669"/>
    <property type="project" value="UniProtKB-KW"/>
</dbReference>
<proteinExistence type="inferred from homology"/>
<dbReference type="PRINTS" id="PR00080">
    <property type="entry name" value="SDRFAMILY"/>
</dbReference>
<evidence type="ECO:0000313" key="5">
    <source>
        <dbReference type="EMBL" id="KAB8185210.1"/>
    </source>
</evidence>
<dbReference type="Pfam" id="PF00106">
    <property type="entry name" value="adh_short"/>
    <property type="match status" value="1"/>
</dbReference>
<dbReference type="PANTHER" id="PTHR43976:SF16">
    <property type="entry name" value="SHORT-CHAIN DEHYDROGENASE_REDUCTASE FAMILY PROTEIN"/>
    <property type="match status" value="1"/>
</dbReference>
<dbReference type="InterPro" id="IPR002347">
    <property type="entry name" value="SDR_fam"/>
</dbReference>
<organism evidence="5 6">
    <name type="scientific">Nonomuraea phyllanthi</name>
    <dbReference type="NCBI Taxonomy" id="2219224"/>
    <lineage>
        <taxon>Bacteria</taxon>
        <taxon>Bacillati</taxon>
        <taxon>Actinomycetota</taxon>
        <taxon>Actinomycetes</taxon>
        <taxon>Streptosporangiales</taxon>
        <taxon>Streptosporangiaceae</taxon>
        <taxon>Nonomuraea</taxon>
    </lineage>
</organism>
<evidence type="ECO:0000256" key="3">
    <source>
        <dbReference type="RuleBase" id="RU000363"/>
    </source>
</evidence>
<dbReference type="InterPro" id="IPR036291">
    <property type="entry name" value="NAD(P)-bd_dom_sf"/>
</dbReference>
<evidence type="ECO:0000313" key="6">
    <source>
        <dbReference type="Proteomes" id="UP000312512"/>
    </source>
</evidence>
<evidence type="ECO:0000256" key="1">
    <source>
        <dbReference type="ARBA" id="ARBA00006484"/>
    </source>
</evidence>
<comment type="similarity">
    <text evidence="1 3">Belongs to the short-chain dehydrogenases/reductases (SDR) family.</text>
</comment>
<dbReference type="CDD" id="cd05374">
    <property type="entry name" value="17beta-HSD-like_SDR_c"/>
    <property type="match status" value="1"/>
</dbReference>
<name>A0A5C4V268_9ACTN</name>
<dbReference type="SMART" id="SM00822">
    <property type="entry name" value="PKS_KR"/>
    <property type="match status" value="1"/>
</dbReference>
<feature type="domain" description="Ketoreductase" evidence="4">
    <location>
        <begin position="15"/>
        <end position="189"/>
    </location>
</feature>
<dbReference type="PANTHER" id="PTHR43976">
    <property type="entry name" value="SHORT CHAIN DEHYDROGENASE"/>
    <property type="match status" value="1"/>
</dbReference>
<dbReference type="Proteomes" id="UP000312512">
    <property type="component" value="Unassembled WGS sequence"/>
</dbReference>
<evidence type="ECO:0000259" key="4">
    <source>
        <dbReference type="SMART" id="SM00822"/>
    </source>
</evidence>